<keyword evidence="3" id="KW-1185">Reference proteome</keyword>
<evidence type="ECO:0000313" key="3">
    <source>
        <dbReference type="Proteomes" id="UP001164693"/>
    </source>
</evidence>
<dbReference type="RefSeq" id="WP_269442769.1">
    <property type="nucleotide sequence ID" value="NZ_CP097463.1"/>
</dbReference>
<keyword evidence="1" id="KW-0732">Signal</keyword>
<evidence type="ECO:0000313" key="2">
    <source>
        <dbReference type="EMBL" id="WAX56238.1"/>
    </source>
</evidence>
<evidence type="ECO:0000256" key="1">
    <source>
        <dbReference type="SAM" id="SignalP"/>
    </source>
</evidence>
<organism evidence="2 3">
    <name type="scientific">Jatrophihabitans cynanchi</name>
    <dbReference type="NCBI Taxonomy" id="2944128"/>
    <lineage>
        <taxon>Bacteria</taxon>
        <taxon>Bacillati</taxon>
        <taxon>Actinomycetota</taxon>
        <taxon>Actinomycetes</taxon>
        <taxon>Jatrophihabitantales</taxon>
        <taxon>Jatrophihabitantaceae</taxon>
        <taxon>Jatrophihabitans</taxon>
    </lineage>
</organism>
<dbReference type="EMBL" id="CP097463">
    <property type="protein sequence ID" value="WAX56238.1"/>
    <property type="molecule type" value="Genomic_DNA"/>
</dbReference>
<name>A0ABY7JV86_9ACTN</name>
<reference evidence="2" key="1">
    <citation type="submission" date="2022-05" db="EMBL/GenBank/DDBJ databases">
        <title>Jatrophihabitans sp. SB3-54 whole genome sequence.</title>
        <authorList>
            <person name="Suh M.K."/>
            <person name="Eom M.K."/>
            <person name="Kim J.S."/>
            <person name="Kim H.S."/>
            <person name="Do H.E."/>
            <person name="Shin Y.K."/>
            <person name="Lee J.-S."/>
        </authorList>
    </citation>
    <scope>NUCLEOTIDE SEQUENCE</scope>
    <source>
        <strain evidence="2">SB3-54</strain>
    </source>
</reference>
<protein>
    <recommendedName>
        <fullName evidence="4">Secreted protein</fullName>
    </recommendedName>
</protein>
<dbReference type="Proteomes" id="UP001164693">
    <property type="component" value="Chromosome"/>
</dbReference>
<gene>
    <name evidence="2" type="ORF">M6B22_17095</name>
</gene>
<proteinExistence type="predicted"/>
<feature type="signal peptide" evidence="1">
    <location>
        <begin position="1"/>
        <end position="26"/>
    </location>
</feature>
<sequence>MRIAKAAAVTLFAAGAVAAATAPAVAKPAAAYAPPVVEWVAPVVHANADSGTAVVHAKYRCYGGNEGTHLYIGVKQGPEVNATDHTSSQYARTFYSTNWNADGPGLSLNCDGVSHNASFVVKPDPWFWNAADAPALGSGQAFVQFCVFDSTAVGEDDLSQGFAFDYSMRKVVVNRG</sequence>
<evidence type="ECO:0008006" key="4">
    <source>
        <dbReference type="Google" id="ProtNLM"/>
    </source>
</evidence>
<feature type="chain" id="PRO_5045504899" description="Secreted protein" evidence="1">
    <location>
        <begin position="27"/>
        <end position="176"/>
    </location>
</feature>
<accession>A0ABY7JV86</accession>